<evidence type="ECO:0000313" key="2">
    <source>
        <dbReference type="EMBL" id="EEQ12284.1"/>
    </source>
</evidence>
<proteinExistence type="predicted"/>
<reference evidence="2" key="1">
    <citation type="submission" date="2008-12" db="EMBL/GenBank/DDBJ databases">
        <title>Annotation of the Yersinia mollaretii ATCC 43969 genome.</title>
        <authorList>
            <person name="Read T.D."/>
            <person name="Akmal A."/>
            <person name="Bishop-Lilly K."/>
            <person name="Chen P.E."/>
            <person name="Cook C."/>
            <person name="Kiley M.P."/>
            <person name="Lentz S."/>
            <person name="Mateczun A."/>
            <person name="Nagarajan N."/>
            <person name="Nolan N."/>
            <person name="Osborne B.I."/>
            <person name="Pop M."/>
            <person name="Sozhamannan S."/>
            <person name="Stewart A.C."/>
            <person name="Sulakvelidze A."/>
            <person name="Thomason B."/>
            <person name="Willner K."/>
            <person name="Zwick M.E."/>
        </authorList>
    </citation>
    <scope>NUCLEOTIDE SEQUENCE [LARGE SCALE GENOMIC DNA]</scope>
    <source>
        <strain evidence="2">ATCC 43969</strain>
    </source>
</reference>
<evidence type="ECO:0000313" key="3">
    <source>
        <dbReference type="Proteomes" id="UP000003027"/>
    </source>
</evidence>
<gene>
    <name evidence="2" type="ORF">ymoll0001_16140</name>
</gene>
<sequence length="76" mass="8467">MERAIISVNQRKPSGGSGATFFSPDEVISRWQAATDLPLIVFFMAVMTLFYVSLSTKLLRIAITPMNDMNVIIRST</sequence>
<comment type="caution">
    <text evidence="2">The sequence shown here is derived from an EMBL/GenBank/DDBJ whole genome shotgun (WGS) entry which is preliminary data.</text>
</comment>
<keyword evidence="3" id="KW-1185">Reference proteome</keyword>
<accession>A0ABM9YE66</accession>
<dbReference type="Proteomes" id="UP000003027">
    <property type="component" value="Unassembled WGS sequence"/>
</dbReference>
<feature type="transmembrane region" description="Helical" evidence="1">
    <location>
        <begin position="39"/>
        <end position="59"/>
    </location>
</feature>
<evidence type="ECO:0000256" key="1">
    <source>
        <dbReference type="SAM" id="Phobius"/>
    </source>
</evidence>
<keyword evidence="1" id="KW-1133">Transmembrane helix</keyword>
<name>A0ABM9YE66_YERMW</name>
<protein>
    <submittedName>
        <fullName evidence="2">Uncharacterized protein</fullName>
    </submittedName>
</protein>
<dbReference type="EMBL" id="AALD02000002">
    <property type="protein sequence ID" value="EEQ12284.1"/>
    <property type="molecule type" value="Genomic_DNA"/>
</dbReference>
<organism evidence="2 3">
    <name type="scientific">Yersinia mollaretii (strain ATCC 43969 / DSM 18520 / CIP 103324 / CNY 7263 / WAIP 204)</name>
    <dbReference type="NCBI Taxonomy" id="349967"/>
    <lineage>
        <taxon>Bacteria</taxon>
        <taxon>Pseudomonadati</taxon>
        <taxon>Pseudomonadota</taxon>
        <taxon>Gammaproteobacteria</taxon>
        <taxon>Enterobacterales</taxon>
        <taxon>Yersiniaceae</taxon>
        <taxon>Yersinia</taxon>
    </lineage>
</organism>
<keyword evidence="1" id="KW-0472">Membrane</keyword>
<keyword evidence="1" id="KW-0812">Transmembrane</keyword>